<feature type="transmembrane region" description="Helical" evidence="6">
    <location>
        <begin position="133"/>
        <end position="149"/>
    </location>
</feature>
<dbReference type="PANTHER" id="PTHR32322:SF2">
    <property type="entry name" value="EAMA DOMAIN-CONTAINING PROTEIN"/>
    <property type="match status" value="1"/>
</dbReference>
<dbReference type="AlphaFoldDB" id="A0A1H7SBN9"/>
<feature type="transmembrane region" description="Helical" evidence="6">
    <location>
        <begin position="104"/>
        <end position="121"/>
    </location>
</feature>
<dbReference type="EMBL" id="FOAS01000018">
    <property type="protein sequence ID" value="SEL70071.1"/>
    <property type="molecule type" value="Genomic_DNA"/>
</dbReference>
<dbReference type="SUPFAM" id="SSF103481">
    <property type="entry name" value="Multidrug resistance efflux transporter EmrE"/>
    <property type="match status" value="1"/>
</dbReference>
<keyword evidence="5 6" id="KW-0472">Membrane</keyword>
<proteinExistence type="inferred from homology"/>
<feature type="transmembrane region" description="Helical" evidence="6">
    <location>
        <begin position="189"/>
        <end position="207"/>
    </location>
</feature>
<comment type="similarity">
    <text evidence="2">Belongs to the EamA transporter family.</text>
</comment>
<evidence type="ECO:0000256" key="5">
    <source>
        <dbReference type="ARBA" id="ARBA00023136"/>
    </source>
</evidence>
<organism evidence="8 9">
    <name type="scientific">Atopomonas hussainii</name>
    <dbReference type="NCBI Taxonomy" id="1429083"/>
    <lineage>
        <taxon>Bacteria</taxon>
        <taxon>Pseudomonadati</taxon>
        <taxon>Pseudomonadota</taxon>
        <taxon>Gammaproteobacteria</taxon>
        <taxon>Pseudomonadales</taxon>
        <taxon>Pseudomonadaceae</taxon>
        <taxon>Atopomonas</taxon>
    </lineage>
</organism>
<evidence type="ECO:0000313" key="8">
    <source>
        <dbReference type="EMBL" id="SEL70071.1"/>
    </source>
</evidence>
<dbReference type="STRING" id="1429083.GCA_001885685_00135"/>
<sequence length="327" mass="36059">MHVSSGRWLLGLGLALTTAVLWGLLPIKLKPVLASMDPITVTWYRLISAGLVLLVWLAARKRLPSFSKLDGRYWLLAVAIIGLVLNYVAYLMGLKRLSAGTTQLVIQLAPIFLLLGSVVIYREEFSRAQQIGLLVLLTGFALFFNQRWVELLTSLTQYTAGILIMVFAALTWAFYGLAQKQLLTQWSSVQIMMVIYLGCASLLTPWAEPAQLFELNTVQLWLLLACCLNTLVAYGAFAEALAHWQASRVSAMLAVTPLITFACAAVGSLIWPLWITAEPLNVLAYTGAALVALGSAQTALDFRRVLQNRRLKRELKLAALQSEKGAH</sequence>
<reference evidence="8 9" key="1">
    <citation type="submission" date="2016-10" db="EMBL/GenBank/DDBJ databases">
        <authorList>
            <person name="de Groot N.N."/>
        </authorList>
    </citation>
    <scope>NUCLEOTIDE SEQUENCE [LARGE SCALE GENOMIC DNA]</scope>
    <source>
        <strain evidence="8 9">JCM 19513</strain>
    </source>
</reference>
<keyword evidence="3 6" id="KW-0812">Transmembrane</keyword>
<dbReference type="Proteomes" id="UP000185766">
    <property type="component" value="Unassembled WGS sequence"/>
</dbReference>
<protein>
    <submittedName>
        <fullName evidence="8">Uncharacterized membrane protein</fullName>
    </submittedName>
</protein>
<keyword evidence="4 6" id="KW-1133">Transmembrane helix</keyword>
<feature type="domain" description="EamA" evidence="7">
    <location>
        <begin position="10"/>
        <end position="143"/>
    </location>
</feature>
<keyword evidence="9" id="KW-1185">Reference proteome</keyword>
<feature type="transmembrane region" description="Helical" evidence="6">
    <location>
        <begin position="42"/>
        <end position="59"/>
    </location>
</feature>
<feature type="transmembrane region" description="Helical" evidence="6">
    <location>
        <begin position="155"/>
        <end position="177"/>
    </location>
</feature>
<evidence type="ECO:0000313" key="9">
    <source>
        <dbReference type="Proteomes" id="UP000185766"/>
    </source>
</evidence>
<dbReference type="Pfam" id="PF00892">
    <property type="entry name" value="EamA"/>
    <property type="match status" value="2"/>
</dbReference>
<feature type="transmembrane region" description="Helical" evidence="6">
    <location>
        <begin position="283"/>
        <end position="302"/>
    </location>
</feature>
<name>A0A1H7SBN9_9GAMM</name>
<evidence type="ECO:0000256" key="4">
    <source>
        <dbReference type="ARBA" id="ARBA00022989"/>
    </source>
</evidence>
<evidence type="ECO:0000256" key="6">
    <source>
        <dbReference type="SAM" id="Phobius"/>
    </source>
</evidence>
<dbReference type="Gene3D" id="1.10.3730.20">
    <property type="match status" value="1"/>
</dbReference>
<gene>
    <name evidence="8" type="ORF">SAMN05216214_11831</name>
</gene>
<evidence type="ECO:0000256" key="1">
    <source>
        <dbReference type="ARBA" id="ARBA00004141"/>
    </source>
</evidence>
<feature type="domain" description="EamA" evidence="7">
    <location>
        <begin position="160"/>
        <end position="294"/>
    </location>
</feature>
<dbReference type="RefSeq" id="WP_074870347.1">
    <property type="nucleotide sequence ID" value="NZ_FOAS01000018.1"/>
</dbReference>
<dbReference type="PANTHER" id="PTHR32322">
    <property type="entry name" value="INNER MEMBRANE TRANSPORTER"/>
    <property type="match status" value="1"/>
</dbReference>
<feature type="transmembrane region" description="Helical" evidence="6">
    <location>
        <begin position="219"/>
        <end position="237"/>
    </location>
</feature>
<evidence type="ECO:0000256" key="2">
    <source>
        <dbReference type="ARBA" id="ARBA00007362"/>
    </source>
</evidence>
<accession>A0A1H7SBN9</accession>
<feature type="transmembrane region" description="Helical" evidence="6">
    <location>
        <begin position="249"/>
        <end position="271"/>
    </location>
</feature>
<dbReference type="InterPro" id="IPR037185">
    <property type="entry name" value="EmrE-like"/>
</dbReference>
<dbReference type="InterPro" id="IPR050638">
    <property type="entry name" value="AA-Vitamin_Transporters"/>
</dbReference>
<feature type="transmembrane region" description="Helical" evidence="6">
    <location>
        <begin position="71"/>
        <end position="92"/>
    </location>
</feature>
<evidence type="ECO:0000256" key="3">
    <source>
        <dbReference type="ARBA" id="ARBA00022692"/>
    </source>
</evidence>
<dbReference type="GO" id="GO:0016020">
    <property type="term" value="C:membrane"/>
    <property type="evidence" value="ECO:0007669"/>
    <property type="project" value="UniProtKB-SubCell"/>
</dbReference>
<comment type="subcellular location">
    <subcellularLocation>
        <location evidence="1">Membrane</location>
        <topology evidence="1">Multi-pass membrane protein</topology>
    </subcellularLocation>
</comment>
<dbReference type="InterPro" id="IPR000620">
    <property type="entry name" value="EamA_dom"/>
</dbReference>
<evidence type="ECO:0000259" key="7">
    <source>
        <dbReference type="Pfam" id="PF00892"/>
    </source>
</evidence>